<dbReference type="SUPFAM" id="SSF54631">
    <property type="entry name" value="CBS-domain pair"/>
    <property type="match status" value="1"/>
</dbReference>
<name>A0A6M2BRB5_9GAMM</name>
<dbReference type="Proteomes" id="UP000472676">
    <property type="component" value="Unassembled WGS sequence"/>
</dbReference>
<proteinExistence type="predicted"/>
<evidence type="ECO:0000313" key="5">
    <source>
        <dbReference type="Proteomes" id="UP000472676"/>
    </source>
</evidence>
<comment type="caution">
    <text evidence="4">The sequence shown here is derived from an EMBL/GenBank/DDBJ whole genome shotgun (WGS) entry which is preliminary data.</text>
</comment>
<dbReference type="InterPro" id="IPR044729">
    <property type="entry name" value="CBS_bac"/>
</dbReference>
<feature type="domain" description="CBS" evidence="3">
    <location>
        <begin position="80"/>
        <end position="134"/>
    </location>
</feature>
<evidence type="ECO:0000259" key="3">
    <source>
        <dbReference type="PROSITE" id="PS51371"/>
    </source>
</evidence>
<sequence length="134" mass="14524">MATLEKVCVRDYMSSRLMTFTPEMEVMNAVHQLVKSGHSGAPVVDASGKLVGMLSERDCLQIAMVAAQDTCVAGPISQYMSTTVETVSSDTSLTHLAGLFINNSHFRRYPVVDDGKLVGQISRSDVLRAISHCC</sequence>
<dbReference type="Gene3D" id="3.10.580.10">
    <property type="entry name" value="CBS-domain"/>
    <property type="match status" value="1"/>
</dbReference>
<protein>
    <submittedName>
        <fullName evidence="4">CBS domain-containing protein</fullName>
    </submittedName>
</protein>
<dbReference type="InterPro" id="IPR046342">
    <property type="entry name" value="CBS_dom_sf"/>
</dbReference>
<keyword evidence="1 2" id="KW-0129">CBS domain</keyword>
<dbReference type="RefSeq" id="WP_166255547.1">
    <property type="nucleotide sequence ID" value="NZ_JAAMOW010000004.1"/>
</dbReference>
<dbReference type="CDD" id="cd04629">
    <property type="entry name" value="CBS_pair_bac"/>
    <property type="match status" value="1"/>
</dbReference>
<accession>A0A6M2BRB5</accession>
<organism evidence="4 5">
    <name type="scientific">Solimonas terrae</name>
    <dbReference type="NCBI Taxonomy" id="1396819"/>
    <lineage>
        <taxon>Bacteria</taxon>
        <taxon>Pseudomonadati</taxon>
        <taxon>Pseudomonadota</taxon>
        <taxon>Gammaproteobacteria</taxon>
        <taxon>Nevskiales</taxon>
        <taxon>Nevskiaceae</taxon>
        <taxon>Solimonas</taxon>
    </lineage>
</organism>
<dbReference type="InterPro" id="IPR000644">
    <property type="entry name" value="CBS_dom"/>
</dbReference>
<dbReference type="Pfam" id="PF00571">
    <property type="entry name" value="CBS"/>
    <property type="match status" value="2"/>
</dbReference>
<dbReference type="PANTHER" id="PTHR43080">
    <property type="entry name" value="CBS DOMAIN-CONTAINING PROTEIN CBSX3, MITOCHONDRIAL"/>
    <property type="match status" value="1"/>
</dbReference>
<keyword evidence="5" id="KW-1185">Reference proteome</keyword>
<dbReference type="PANTHER" id="PTHR43080:SF26">
    <property type="entry name" value="REGULATORY PROTEIN"/>
    <property type="match status" value="1"/>
</dbReference>
<feature type="domain" description="CBS" evidence="3">
    <location>
        <begin position="13"/>
        <end position="70"/>
    </location>
</feature>
<dbReference type="PROSITE" id="PS51371">
    <property type="entry name" value="CBS"/>
    <property type="match status" value="2"/>
</dbReference>
<dbReference type="EMBL" id="JAAMOW010000004">
    <property type="protein sequence ID" value="NGY05028.1"/>
    <property type="molecule type" value="Genomic_DNA"/>
</dbReference>
<evidence type="ECO:0000256" key="1">
    <source>
        <dbReference type="ARBA" id="ARBA00023122"/>
    </source>
</evidence>
<reference evidence="4 5" key="1">
    <citation type="journal article" date="2014" name="Int. J. Syst. Evol. Microbiol.">
        <title>Solimonas terrae sp. nov., isolated from soil.</title>
        <authorList>
            <person name="Kim S.J."/>
            <person name="Moon J.Y."/>
            <person name="Weon H.Y."/>
            <person name="Ahn J.H."/>
            <person name="Chen W.M."/>
            <person name="Kwon S.W."/>
        </authorList>
    </citation>
    <scope>NUCLEOTIDE SEQUENCE [LARGE SCALE GENOMIC DNA]</scope>
    <source>
        <strain evidence="4 5">KIS83-12</strain>
    </source>
</reference>
<dbReference type="AlphaFoldDB" id="A0A6M2BRB5"/>
<dbReference type="SMART" id="SM00116">
    <property type="entry name" value="CBS"/>
    <property type="match status" value="2"/>
</dbReference>
<evidence type="ECO:0000313" key="4">
    <source>
        <dbReference type="EMBL" id="NGY05028.1"/>
    </source>
</evidence>
<dbReference type="InterPro" id="IPR051257">
    <property type="entry name" value="Diverse_CBS-Domain"/>
</dbReference>
<evidence type="ECO:0000256" key="2">
    <source>
        <dbReference type="PROSITE-ProRule" id="PRU00703"/>
    </source>
</evidence>
<gene>
    <name evidence="4" type="ORF">G7Y85_09640</name>
</gene>